<dbReference type="PANTHER" id="PTHR10933">
    <property type="entry name" value="IMMUNOGLOBULIN-BINDING PROTEIN 1"/>
    <property type="match status" value="1"/>
</dbReference>
<evidence type="ECO:0000313" key="2">
    <source>
        <dbReference type="EMBL" id="CAI2373307.1"/>
    </source>
</evidence>
<sequence length="363" mass="42434">MESESAVSEKFDKIQHMCFGFEECVKNEDQYFQECLQICEELVKDIQRENLFSPNEEIEDIDPRNLKYLLLPYYQAETMFRFMEDRKKRIQVSKDFFNEFLKLMDHYNLVDEASKKIWKASMHPEEASNVPKMTATEDRAAKIEEFKKKKLIEAQIEKLKGSDDDKDIKEFWLNMIYQGIMKSISGLKSIDLEFQLLVYRDSLPAEARKPSEPPKEKKPIQMFHIPKGALAGKSYMFGDGEEAELPSQAPLADPSVVRTYQETGERVAVDVGSNQVNDRVNLRGQMEAQVFQPHWNQPTMSLEEFGEMEYQDMMRREAEEKERNDIQAAKDEETLEEEERQKAIANDNMKDEVPKGYGNTKRL</sequence>
<gene>
    <name evidence="2" type="ORF">ECRASSUSDP1_LOCUS14648</name>
</gene>
<dbReference type="AlphaFoldDB" id="A0AAD1XIJ4"/>
<feature type="compositionally biased region" description="Basic and acidic residues" evidence="1">
    <location>
        <begin position="317"/>
        <end position="332"/>
    </location>
</feature>
<proteinExistence type="predicted"/>
<reference evidence="2" key="1">
    <citation type="submission" date="2023-07" db="EMBL/GenBank/DDBJ databases">
        <authorList>
            <consortium name="AG Swart"/>
            <person name="Singh M."/>
            <person name="Singh A."/>
            <person name="Seah K."/>
            <person name="Emmerich C."/>
        </authorList>
    </citation>
    <scope>NUCLEOTIDE SEQUENCE</scope>
    <source>
        <strain evidence="2">DP1</strain>
    </source>
</reference>
<evidence type="ECO:0000256" key="1">
    <source>
        <dbReference type="SAM" id="MobiDB-lite"/>
    </source>
</evidence>
<dbReference type="Gene3D" id="1.25.40.540">
    <property type="entry name" value="TAP42-like family"/>
    <property type="match status" value="1"/>
</dbReference>
<dbReference type="Pfam" id="PF04177">
    <property type="entry name" value="TAP42"/>
    <property type="match status" value="1"/>
</dbReference>
<organism evidence="2 3">
    <name type="scientific">Euplotes crassus</name>
    <dbReference type="NCBI Taxonomy" id="5936"/>
    <lineage>
        <taxon>Eukaryota</taxon>
        <taxon>Sar</taxon>
        <taxon>Alveolata</taxon>
        <taxon>Ciliophora</taxon>
        <taxon>Intramacronucleata</taxon>
        <taxon>Spirotrichea</taxon>
        <taxon>Hypotrichia</taxon>
        <taxon>Euplotida</taxon>
        <taxon>Euplotidae</taxon>
        <taxon>Moneuplotes</taxon>
    </lineage>
</organism>
<dbReference type="InterPro" id="IPR038511">
    <property type="entry name" value="TAP42/TAP46-like_sf"/>
</dbReference>
<dbReference type="EMBL" id="CAMPGE010014649">
    <property type="protein sequence ID" value="CAI2373307.1"/>
    <property type="molecule type" value="Genomic_DNA"/>
</dbReference>
<name>A0AAD1XIJ4_EUPCR</name>
<dbReference type="InterPro" id="IPR007304">
    <property type="entry name" value="TAP46-like"/>
</dbReference>
<dbReference type="GO" id="GO:0035303">
    <property type="term" value="P:regulation of dephosphorylation"/>
    <property type="evidence" value="ECO:0007669"/>
    <property type="project" value="TreeGrafter"/>
</dbReference>
<keyword evidence="3" id="KW-1185">Reference proteome</keyword>
<protein>
    <submittedName>
        <fullName evidence="2">Uncharacterized protein</fullName>
    </submittedName>
</protein>
<dbReference type="GO" id="GO:0009966">
    <property type="term" value="P:regulation of signal transduction"/>
    <property type="evidence" value="ECO:0007669"/>
    <property type="project" value="InterPro"/>
</dbReference>
<feature type="region of interest" description="Disordered" evidence="1">
    <location>
        <begin position="317"/>
        <end position="363"/>
    </location>
</feature>
<comment type="caution">
    <text evidence="2">The sequence shown here is derived from an EMBL/GenBank/DDBJ whole genome shotgun (WGS) entry which is preliminary data.</text>
</comment>
<accession>A0AAD1XIJ4</accession>
<evidence type="ECO:0000313" key="3">
    <source>
        <dbReference type="Proteomes" id="UP001295684"/>
    </source>
</evidence>
<dbReference type="GO" id="GO:0051721">
    <property type="term" value="F:protein phosphatase 2A binding"/>
    <property type="evidence" value="ECO:0007669"/>
    <property type="project" value="TreeGrafter"/>
</dbReference>
<dbReference type="PANTHER" id="PTHR10933:SF9">
    <property type="entry name" value="IMMUNOGLOBULIN-BINDING PROTEIN 1"/>
    <property type="match status" value="1"/>
</dbReference>
<dbReference type="Proteomes" id="UP001295684">
    <property type="component" value="Unassembled WGS sequence"/>
</dbReference>
<dbReference type="GO" id="GO:0005829">
    <property type="term" value="C:cytosol"/>
    <property type="evidence" value="ECO:0007669"/>
    <property type="project" value="TreeGrafter"/>
</dbReference>